<protein>
    <submittedName>
        <fullName evidence="4">ABC transporter substrate-binding protein</fullName>
    </submittedName>
</protein>
<dbReference type="InterPro" id="IPR001638">
    <property type="entry name" value="Solute-binding_3/MltF_N"/>
</dbReference>
<keyword evidence="1 2" id="KW-0732">Signal</keyword>
<dbReference type="Pfam" id="PF00497">
    <property type="entry name" value="SBP_bac_3"/>
    <property type="match status" value="1"/>
</dbReference>
<evidence type="ECO:0000313" key="5">
    <source>
        <dbReference type="Proteomes" id="UP001156882"/>
    </source>
</evidence>
<organism evidence="4 5">
    <name type="scientific">Labrys miyagiensis</name>
    <dbReference type="NCBI Taxonomy" id="346912"/>
    <lineage>
        <taxon>Bacteria</taxon>
        <taxon>Pseudomonadati</taxon>
        <taxon>Pseudomonadota</taxon>
        <taxon>Alphaproteobacteria</taxon>
        <taxon>Hyphomicrobiales</taxon>
        <taxon>Xanthobacteraceae</taxon>
        <taxon>Labrys</taxon>
    </lineage>
</organism>
<name>A0ABQ6CE45_9HYPH</name>
<feature type="domain" description="Solute-binding protein family 3/N-terminal" evidence="3">
    <location>
        <begin position="60"/>
        <end position="288"/>
    </location>
</feature>
<proteinExistence type="predicted"/>
<dbReference type="SMART" id="SM00062">
    <property type="entry name" value="PBPb"/>
    <property type="match status" value="1"/>
</dbReference>
<comment type="caution">
    <text evidence="4">The sequence shown here is derived from an EMBL/GenBank/DDBJ whole genome shotgun (WGS) entry which is preliminary data.</text>
</comment>
<dbReference type="Proteomes" id="UP001156882">
    <property type="component" value="Unassembled WGS sequence"/>
</dbReference>
<accession>A0ABQ6CE45</accession>
<evidence type="ECO:0000256" key="2">
    <source>
        <dbReference type="SAM" id="SignalP"/>
    </source>
</evidence>
<dbReference type="RefSeq" id="WP_284311247.1">
    <property type="nucleotide sequence ID" value="NZ_BSPC01000011.1"/>
</dbReference>
<feature type="chain" id="PRO_5046343725" evidence="2">
    <location>
        <begin position="33"/>
        <end position="294"/>
    </location>
</feature>
<sequence length="294" mass="32293">MAGTVLQLGSMCLTVLALLLLAALPGASSARAAEAPSTGPYGLWDPHRRPEKPDLRSIRQIRFLTEDDFPPFDFQGASGSLEGFNVDLARAICLQLKVPCTIQARRWDTIVAALEEGQADVIAASLVPTAQARERLQFSRPYYLRPARFAARRQDPPPILTQQGLTGRRIGVVAGTAHEAYAKTYLTTARLVPFSSDDALRAALKNGEVDLIFSDGIGLSFWLNGSEAKGCCTFAGSPYLDSHFFGDGIGMAMRREDNDLRQAVDYALFQIWEQGLYADIARRWFPIDPFAKLP</sequence>
<dbReference type="PANTHER" id="PTHR35936:SF35">
    <property type="entry name" value="L-CYSTINE-BINDING PROTEIN TCYJ"/>
    <property type="match status" value="1"/>
</dbReference>
<feature type="signal peptide" evidence="2">
    <location>
        <begin position="1"/>
        <end position="32"/>
    </location>
</feature>
<evidence type="ECO:0000313" key="4">
    <source>
        <dbReference type="EMBL" id="GLS18425.1"/>
    </source>
</evidence>
<dbReference type="Gene3D" id="3.40.190.10">
    <property type="entry name" value="Periplasmic binding protein-like II"/>
    <property type="match status" value="2"/>
</dbReference>
<reference evidence="5" key="1">
    <citation type="journal article" date="2019" name="Int. J. Syst. Evol. Microbiol.">
        <title>The Global Catalogue of Microorganisms (GCM) 10K type strain sequencing project: providing services to taxonomists for standard genome sequencing and annotation.</title>
        <authorList>
            <consortium name="The Broad Institute Genomics Platform"/>
            <consortium name="The Broad Institute Genome Sequencing Center for Infectious Disease"/>
            <person name="Wu L."/>
            <person name="Ma J."/>
        </authorList>
    </citation>
    <scope>NUCLEOTIDE SEQUENCE [LARGE SCALE GENOMIC DNA]</scope>
    <source>
        <strain evidence="5">NBRC 101365</strain>
    </source>
</reference>
<gene>
    <name evidence="4" type="ORF">GCM10007874_14420</name>
</gene>
<dbReference type="PANTHER" id="PTHR35936">
    <property type="entry name" value="MEMBRANE-BOUND LYTIC MUREIN TRANSGLYCOSYLASE F"/>
    <property type="match status" value="1"/>
</dbReference>
<evidence type="ECO:0000259" key="3">
    <source>
        <dbReference type="SMART" id="SM00062"/>
    </source>
</evidence>
<keyword evidence="5" id="KW-1185">Reference proteome</keyword>
<dbReference type="SUPFAM" id="SSF53850">
    <property type="entry name" value="Periplasmic binding protein-like II"/>
    <property type="match status" value="1"/>
</dbReference>
<evidence type="ECO:0000256" key="1">
    <source>
        <dbReference type="ARBA" id="ARBA00022729"/>
    </source>
</evidence>
<dbReference type="EMBL" id="BSPC01000011">
    <property type="protein sequence ID" value="GLS18425.1"/>
    <property type="molecule type" value="Genomic_DNA"/>
</dbReference>